<gene>
    <name evidence="3" type="ORF">AQS8620_02758</name>
</gene>
<accession>A0A1Y5TCX5</accession>
<dbReference type="PANTHER" id="PTHR36505:SF1">
    <property type="entry name" value="BLR1072 PROTEIN"/>
    <property type="match status" value="1"/>
</dbReference>
<feature type="domain" description="PRC-barrel" evidence="2">
    <location>
        <begin position="47"/>
        <end position="120"/>
    </location>
</feature>
<evidence type="ECO:0000313" key="4">
    <source>
        <dbReference type="Proteomes" id="UP000193862"/>
    </source>
</evidence>
<dbReference type="InterPro" id="IPR011033">
    <property type="entry name" value="PRC_barrel-like_sf"/>
</dbReference>
<dbReference type="RefSeq" id="WP_085837531.1">
    <property type="nucleotide sequence ID" value="NZ_FWFS01000010.1"/>
</dbReference>
<proteinExistence type="predicted"/>
<reference evidence="3 4" key="1">
    <citation type="submission" date="2017-03" db="EMBL/GenBank/DDBJ databases">
        <authorList>
            <person name="Afonso C.L."/>
            <person name="Miller P.J."/>
            <person name="Scott M.A."/>
            <person name="Spackman E."/>
            <person name="Goraichik I."/>
            <person name="Dimitrov K.M."/>
            <person name="Suarez D.L."/>
            <person name="Swayne D.E."/>
        </authorList>
    </citation>
    <scope>NUCLEOTIDE SEQUENCE [LARGE SCALE GENOMIC DNA]</scope>
    <source>
        <strain evidence="3 4">CECT 8620</strain>
    </source>
</reference>
<dbReference type="Pfam" id="PF05239">
    <property type="entry name" value="PRC"/>
    <property type="match status" value="2"/>
</dbReference>
<feature type="chain" id="PRO_5013209723" evidence="1">
    <location>
        <begin position="21"/>
        <end position="325"/>
    </location>
</feature>
<keyword evidence="4" id="KW-1185">Reference proteome</keyword>
<evidence type="ECO:0000256" key="1">
    <source>
        <dbReference type="SAM" id="SignalP"/>
    </source>
</evidence>
<dbReference type="Proteomes" id="UP000193862">
    <property type="component" value="Unassembled WGS sequence"/>
</dbReference>
<dbReference type="InterPro" id="IPR027275">
    <property type="entry name" value="PRC-brl_dom"/>
</dbReference>
<dbReference type="OrthoDB" id="7876889at2"/>
<feature type="signal peptide" evidence="1">
    <location>
        <begin position="1"/>
        <end position="20"/>
    </location>
</feature>
<dbReference type="Gene3D" id="2.30.30.240">
    <property type="entry name" value="PRC-barrel domain"/>
    <property type="match status" value="2"/>
</dbReference>
<protein>
    <submittedName>
        <fullName evidence="3">PRC-barrel domain protein</fullName>
    </submittedName>
</protein>
<organism evidence="3 4">
    <name type="scientific">Aquimixticola soesokkakensis</name>
    <dbReference type="NCBI Taxonomy" id="1519096"/>
    <lineage>
        <taxon>Bacteria</taxon>
        <taxon>Pseudomonadati</taxon>
        <taxon>Pseudomonadota</taxon>
        <taxon>Alphaproteobacteria</taxon>
        <taxon>Rhodobacterales</taxon>
        <taxon>Paracoccaceae</taxon>
        <taxon>Aquimixticola</taxon>
    </lineage>
</organism>
<keyword evidence="1" id="KW-0732">Signal</keyword>
<dbReference type="EMBL" id="FWFS01000010">
    <property type="protein sequence ID" value="SLN60852.1"/>
    <property type="molecule type" value="Genomic_DNA"/>
</dbReference>
<dbReference type="AlphaFoldDB" id="A0A1Y5TCX5"/>
<evidence type="ECO:0000313" key="3">
    <source>
        <dbReference type="EMBL" id="SLN60852.1"/>
    </source>
</evidence>
<name>A0A1Y5TCX5_9RHOB</name>
<feature type="domain" description="PRC-barrel" evidence="2">
    <location>
        <begin position="238"/>
        <end position="298"/>
    </location>
</feature>
<dbReference type="SUPFAM" id="SSF50346">
    <property type="entry name" value="PRC-barrel domain"/>
    <property type="match status" value="2"/>
</dbReference>
<sequence length="325" mass="34633">MKNLLLSTAILSATALGAYAQDAEVTADASSDMSSSMFLTQMDPMELQATNLIGMRLYAQDADMDADSIDGVQDNWNDIGEIGDVILDRDGAVDAVLLDIGGFLGLGERQVAIRMDQLDFVADDSTEENPNDFFLVVNAPQSALENAPEYQMSNDMDTAMDDTMTDDATMTAPMADDTMTADADMQATAPMDQDPNLTAEAQSDMATPEMTTDMSADATMQADMSMSDGYTQIESAEITADALTGASVYGPNDEDLGEVSDLVLTADGTVDEAVIDVGGFLGLGEKPVALAMDDLDVMQENDGDTLRVFVSMTEEQLKALPAYEK</sequence>
<evidence type="ECO:0000259" key="2">
    <source>
        <dbReference type="Pfam" id="PF05239"/>
    </source>
</evidence>
<dbReference type="PANTHER" id="PTHR36505">
    <property type="entry name" value="BLR1072 PROTEIN"/>
    <property type="match status" value="1"/>
</dbReference>